<evidence type="ECO:0000259" key="7">
    <source>
        <dbReference type="Pfam" id="PF02503"/>
    </source>
</evidence>
<reference evidence="9 10" key="1">
    <citation type="submission" date="2015-03" db="EMBL/GenBank/DDBJ databases">
        <title>Caedibacter varicaedens, whole genome shotgun sequence.</title>
        <authorList>
            <person name="Suzuki H."/>
            <person name="Dapper A.L."/>
            <person name="Gibson A.K."/>
            <person name="Jackson C."/>
            <person name="Lee H."/>
            <person name="Pejaver V.R."/>
            <person name="Doak T."/>
            <person name="Lynch M."/>
        </authorList>
    </citation>
    <scope>NUCLEOTIDE SEQUENCE [LARGE SCALE GENOMIC DNA]</scope>
</reference>
<evidence type="ECO:0000256" key="1">
    <source>
        <dbReference type="ARBA" id="ARBA00012960"/>
    </source>
</evidence>
<name>A0A0K8MAY5_9PROT</name>
<evidence type="ECO:0000256" key="2">
    <source>
        <dbReference type="ARBA" id="ARBA00022553"/>
    </source>
</evidence>
<dbReference type="PANTHER" id="PTHR30218">
    <property type="entry name" value="POLYPHOSPHATE KINASE"/>
    <property type="match status" value="1"/>
</dbReference>
<dbReference type="GO" id="GO:0008976">
    <property type="term" value="F:polyphosphate kinase activity"/>
    <property type="evidence" value="ECO:0007669"/>
    <property type="project" value="UniProtKB-EC"/>
</dbReference>
<dbReference type="AlphaFoldDB" id="A0A0K8MAY5"/>
<dbReference type="Gene3D" id="1.20.58.310">
    <property type="entry name" value="Polyphosphate kinase N-terminal domain"/>
    <property type="match status" value="1"/>
</dbReference>
<keyword evidence="10" id="KW-1185">Reference proteome</keyword>
<keyword evidence="2" id="KW-0597">Phosphoprotein</keyword>
<dbReference type="Gene3D" id="3.30.1840.10">
    <property type="entry name" value="Polyphosphate kinase middle domain"/>
    <property type="match status" value="1"/>
</dbReference>
<evidence type="ECO:0000313" key="10">
    <source>
        <dbReference type="Proteomes" id="UP000036771"/>
    </source>
</evidence>
<proteinExistence type="predicted"/>
<organism evidence="9 10">
    <name type="scientific">Caedimonas varicaedens</name>
    <dbReference type="NCBI Taxonomy" id="1629334"/>
    <lineage>
        <taxon>Bacteria</taxon>
        <taxon>Pseudomonadati</taxon>
        <taxon>Pseudomonadota</taxon>
        <taxon>Alphaproteobacteria</taxon>
        <taxon>Holosporales</taxon>
        <taxon>Caedimonadaceae</taxon>
        <taxon>Caedimonas</taxon>
    </lineage>
</organism>
<keyword evidence="4" id="KW-0547">Nucleotide-binding</keyword>
<sequence>MKSAKPIVQQEDLAPTEYCLNRELSWLAFNERVLAEALNPAHPLLERLRFLSISDSNLDEFYMVRVAAYKSDLTPDIAKISVHGQSNSDLLKQIAFVAGKLIEGQARTWRLLRQELKGEGFEILDVTDLSETETQWLENYFRINIFSTLSPLAIDPAHPFPWIPNRGLAIAFTLRNEKTGKITHEILSVPSMIQRFVRIPAPVYRFVPLEQVIANNI</sequence>
<evidence type="ECO:0000259" key="8">
    <source>
        <dbReference type="Pfam" id="PF13089"/>
    </source>
</evidence>
<dbReference type="Proteomes" id="UP000036771">
    <property type="component" value="Unassembled WGS sequence"/>
</dbReference>
<evidence type="ECO:0000256" key="4">
    <source>
        <dbReference type="ARBA" id="ARBA00022741"/>
    </source>
</evidence>
<dbReference type="SUPFAM" id="SSF140356">
    <property type="entry name" value="PPK N-terminal domain-like"/>
    <property type="match status" value="1"/>
</dbReference>
<feature type="domain" description="Polyphosphate kinase N-terminal" evidence="8">
    <location>
        <begin position="20"/>
        <end position="123"/>
    </location>
</feature>
<evidence type="ECO:0000256" key="6">
    <source>
        <dbReference type="ARBA" id="ARBA00022840"/>
    </source>
</evidence>
<dbReference type="STRING" id="1629334.Cva_00248"/>
<dbReference type="GO" id="GO:0005524">
    <property type="term" value="F:ATP binding"/>
    <property type="evidence" value="ECO:0007669"/>
    <property type="project" value="UniProtKB-KW"/>
</dbReference>
<dbReference type="GO" id="GO:0006799">
    <property type="term" value="P:polyphosphate biosynthetic process"/>
    <property type="evidence" value="ECO:0007669"/>
    <property type="project" value="InterPro"/>
</dbReference>
<dbReference type="EMBL" id="BBVC01000011">
    <property type="protein sequence ID" value="GAO97612.1"/>
    <property type="molecule type" value="Genomic_DNA"/>
</dbReference>
<keyword evidence="5 9" id="KW-0418">Kinase</keyword>
<dbReference type="Pfam" id="PF13089">
    <property type="entry name" value="PP_kinase_N"/>
    <property type="match status" value="1"/>
</dbReference>
<dbReference type="InterPro" id="IPR025198">
    <property type="entry name" value="PPK_N_dom"/>
</dbReference>
<dbReference type="InterPro" id="IPR024953">
    <property type="entry name" value="PP_kinase_middle"/>
</dbReference>
<keyword evidence="3" id="KW-0808">Transferase</keyword>
<evidence type="ECO:0000256" key="5">
    <source>
        <dbReference type="ARBA" id="ARBA00022777"/>
    </source>
</evidence>
<protein>
    <recommendedName>
        <fullName evidence="1">ATP-polyphosphate phosphotransferase</fullName>
        <ecNumber evidence="1">2.7.4.1</ecNumber>
    </recommendedName>
</protein>
<dbReference type="InterPro" id="IPR036832">
    <property type="entry name" value="PPK_N_dom_sf"/>
</dbReference>
<keyword evidence="6" id="KW-0067">ATP-binding</keyword>
<evidence type="ECO:0000313" key="9">
    <source>
        <dbReference type="EMBL" id="GAO97612.1"/>
    </source>
</evidence>
<dbReference type="InterPro" id="IPR036830">
    <property type="entry name" value="PP_kinase_middle_dom_sf"/>
</dbReference>
<dbReference type="PANTHER" id="PTHR30218:SF0">
    <property type="entry name" value="POLYPHOSPHATE KINASE"/>
    <property type="match status" value="1"/>
</dbReference>
<dbReference type="InterPro" id="IPR003414">
    <property type="entry name" value="PP_kinase"/>
</dbReference>
<dbReference type="GO" id="GO:0009358">
    <property type="term" value="C:polyphosphate kinase complex"/>
    <property type="evidence" value="ECO:0007669"/>
    <property type="project" value="InterPro"/>
</dbReference>
<accession>A0A0K8MAY5</accession>
<dbReference type="OrthoDB" id="9761456at2"/>
<comment type="caution">
    <text evidence="9">The sequence shown here is derived from an EMBL/GenBank/DDBJ whole genome shotgun (WGS) entry which is preliminary data.</text>
</comment>
<feature type="domain" description="Polyphosphate kinase middle" evidence="7">
    <location>
        <begin position="133"/>
        <end position="217"/>
    </location>
</feature>
<dbReference type="EC" id="2.7.4.1" evidence="1"/>
<dbReference type="SUPFAM" id="SSF143724">
    <property type="entry name" value="PHP14-like"/>
    <property type="match status" value="1"/>
</dbReference>
<gene>
    <name evidence="9" type="primary">ppk</name>
    <name evidence="9" type="ORF">Cva_00248</name>
</gene>
<dbReference type="Pfam" id="PF02503">
    <property type="entry name" value="PP_kinase"/>
    <property type="match status" value="1"/>
</dbReference>
<evidence type="ECO:0000256" key="3">
    <source>
        <dbReference type="ARBA" id="ARBA00022679"/>
    </source>
</evidence>